<sequence length="341" mass="38516">MSTTMNSRSITDYILKLEKENSELRKVRAVLGDIDSIEESRTKIEQLKKLLTEANEEKVDALNKLNDLEYKSSLYDTTSRVTSKSCTLNQGLVNRMIDLARASNDFYKSATYQKAADVISNLDYEVQTGESLMHLLGIGKGIAAKVDEYLDEQDSDYEESECSDSESIASNDEGSFVSDTDASYVSGTEDEEYFVSHNTGLAEMIYEYADRAEDNFKRDAYTKAGDTIYNLSYKITSGKDAMKLRGIGKSIAKKIDDYLNIKKEPSMNEKLATCFLKLGNLEEPVYKSEAYWNAAEKIRDLDYIVMSGDDVRHLRGFGPSICDKIDEYINTGRMLRLEELS</sequence>
<name>A0A6C0IZ39_9ZZZZ</name>
<feature type="domain" description="Helix-hairpin-helix DNA-binding motif class 1" evidence="5">
    <location>
        <begin position="309"/>
        <end position="328"/>
    </location>
</feature>
<evidence type="ECO:0000256" key="4">
    <source>
        <dbReference type="SAM" id="MobiDB-lite"/>
    </source>
</evidence>
<evidence type="ECO:0000256" key="3">
    <source>
        <dbReference type="SAM" id="Coils"/>
    </source>
</evidence>
<dbReference type="Pfam" id="PF14716">
    <property type="entry name" value="HHH_8"/>
    <property type="match status" value="3"/>
</dbReference>
<feature type="region of interest" description="Disordered" evidence="4">
    <location>
        <begin position="153"/>
        <end position="177"/>
    </location>
</feature>
<evidence type="ECO:0000256" key="2">
    <source>
        <dbReference type="ARBA" id="ARBA00022705"/>
    </source>
</evidence>
<organism evidence="6">
    <name type="scientific">viral metagenome</name>
    <dbReference type="NCBI Taxonomy" id="1070528"/>
    <lineage>
        <taxon>unclassified sequences</taxon>
        <taxon>metagenomes</taxon>
        <taxon>organismal metagenomes</taxon>
    </lineage>
</organism>
<dbReference type="GO" id="GO:0005634">
    <property type="term" value="C:nucleus"/>
    <property type="evidence" value="ECO:0007669"/>
    <property type="project" value="TreeGrafter"/>
</dbReference>
<dbReference type="SMART" id="SM00278">
    <property type="entry name" value="HhH1"/>
    <property type="match status" value="3"/>
</dbReference>
<dbReference type="InterPro" id="IPR003583">
    <property type="entry name" value="Hlx-hairpin-Hlx_DNA-bd_motif"/>
</dbReference>
<evidence type="ECO:0000256" key="1">
    <source>
        <dbReference type="ARBA" id="ARBA00022634"/>
    </source>
</evidence>
<dbReference type="EMBL" id="MN740292">
    <property type="protein sequence ID" value="QHT98312.1"/>
    <property type="molecule type" value="Genomic_DNA"/>
</dbReference>
<dbReference type="GO" id="GO:0006303">
    <property type="term" value="P:double-strand break repair via nonhomologous end joining"/>
    <property type="evidence" value="ECO:0007669"/>
    <property type="project" value="TreeGrafter"/>
</dbReference>
<dbReference type="InterPro" id="IPR022312">
    <property type="entry name" value="DNA_pol_X"/>
</dbReference>
<feature type="coiled-coil region" evidence="3">
    <location>
        <begin position="37"/>
        <end position="71"/>
    </location>
</feature>
<feature type="compositionally biased region" description="Polar residues" evidence="4">
    <location>
        <begin position="168"/>
        <end position="177"/>
    </location>
</feature>
<dbReference type="PANTHER" id="PTHR11276">
    <property type="entry name" value="DNA POLYMERASE TYPE-X FAMILY MEMBER"/>
    <property type="match status" value="1"/>
</dbReference>
<evidence type="ECO:0000259" key="5">
    <source>
        <dbReference type="SMART" id="SM00278"/>
    </source>
</evidence>
<keyword evidence="3" id="KW-0175">Coiled coil</keyword>
<evidence type="ECO:0000313" key="6">
    <source>
        <dbReference type="EMBL" id="QHT98312.1"/>
    </source>
</evidence>
<dbReference type="InterPro" id="IPR010996">
    <property type="entry name" value="HHH_MUS81"/>
</dbReference>
<dbReference type="PANTHER" id="PTHR11276:SF28">
    <property type="entry name" value="DNA POLYMERASE LAMBDA"/>
    <property type="match status" value="1"/>
</dbReference>
<keyword evidence="1" id="KW-0237">DNA synthesis</keyword>
<protein>
    <recommendedName>
        <fullName evidence="5">Helix-hairpin-helix DNA-binding motif class 1 domain-containing protein</fullName>
    </recommendedName>
</protein>
<dbReference type="AlphaFoldDB" id="A0A6C0IZ39"/>
<dbReference type="GO" id="GO:0003887">
    <property type="term" value="F:DNA-directed DNA polymerase activity"/>
    <property type="evidence" value="ECO:0007669"/>
    <property type="project" value="InterPro"/>
</dbReference>
<dbReference type="Gene3D" id="1.10.150.110">
    <property type="entry name" value="DNA polymerase beta, N-terminal domain-like"/>
    <property type="match status" value="3"/>
</dbReference>
<accession>A0A6C0IZ39</accession>
<feature type="domain" description="Helix-hairpin-helix DNA-binding motif class 1" evidence="5">
    <location>
        <begin position="239"/>
        <end position="258"/>
    </location>
</feature>
<dbReference type="GO" id="GO:0003677">
    <property type="term" value="F:DNA binding"/>
    <property type="evidence" value="ECO:0007669"/>
    <property type="project" value="InterPro"/>
</dbReference>
<feature type="domain" description="Helix-hairpin-helix DNA-binding motif class 1" evidence="5">
    <location>
        <begin position="130"/>
        <end position="149"/>
    </location>
</feature>
<dbReference type="InterPro" id="IPR027421">
    <property type="entry name" value="DNA_pol_lamdba_lyase_dom_sf"/>
</dbReference>
<dbReference type="SUPFAM" id="SSF47802">
    <property type="entry name" value="DNA polymerase beta, N-terminal domain-like"/>
    <property type="match status" value="3"/>
</dbReference>
<feature type="compositionally biased region" description="Acidic residues" evidence="4">
    <location>
        <begin position="153"/>
        <end position="164"/>
    </location>
</feature>
<reference evidence="6" key="1">
    <citation type="journal article" date="2020" name="Nature">
        <title>Giant virus diversity and host interactions through global metagenomics.</title>
        <authorList>
            <person name="Schulz F."/>
            <person name="Roux S."/>
            <person name="Paez-Espino D."/>
            <person name="Jungbluth S."/>
            <person name="Walsh D.A."/>
            <person name="Denef V.J."/>
            <person name="McMahon K.D."/>
            <person name="Konstantinidis K.T."/>
            <person name="Eloe-Fadrosh E.A."/>
            <person name="Kyrpides N.C."/>
            <person name="Woyke T."/>
        </authorList>
    </citation>
    <scope>NUCLEOTIDE SEQUENCE</scope>
    <source>
        <strain evidence="6">GVMAG-M-3300025652-16</strain>
    </source>
</reference>
<proteinExistence type="predicted"/>
<keyword evidence="2" id="KW-0235">DNA replication</keyword>